<gene>
    <name evidence="1" type="ORF">OZSIB_2903</name>
</gene>
<name>A0A367ZRC1_9BACT</name>
<proteinExistence type="predicted"/>
<reference evidence="1 2" key="1">
    <citation type="submission" date="2018-05" db="EMBL/GenBank/DDBJ databases">
        <title>A metagenomic window into the 2 km-deep terrestrial subsurface aquifer revealed taxonomically and functionally diverse microbial community comprising novel uncultured bacterial lineages.</title>
        <authorList>
            <person name="Kadnikov V.V."/>
            <person name="Mardanov A.V."/>
            <person name="Beletsky A.V."/>
            <person name="Banks D."/>
            <person name="Pimenov N.V."/>
            <person name="Frank Y.A."/>
            <person name="Karnachuk O.V."/>
            <person name="Ravin N.V."/>
        </authorList>
    </citation>
    <scope>NUCLEOTIDE SEQUENCE [LARGE SCALE GENOMIC DNA]</scope>
    <source>
        <strain evidence="1">BY5</strain>
    </source>
</reference>
<sequence length="133" mass="15028">MSVIRLVMLDRDESVSGLLPSHAITTVLFAVAQGADNLASFWPHVRTLDPGLEGFFRQHLDPHPILEGSGDGLLVISWEHRCIESFQAYQPIRSQGKARRHTGESTDLTAPEVPYQIPDSWHIIDHHFEESRH</sequence>
<dbReference type="EMBL" id="QOQW01000005">
    <property type="protein sequence ID" value="RCK80590.1"/>
    <property type="molecule type" value="Genomic_DNA"/>
</dbReference>
<evidence type="ECO:0000313" key="1">
    <source>
        <dbReference type="EMBL" id="RCK80590.1"/>
    </source>
</evidence>
<dbReference type="AlphaFoldDB" id="A0A367ZRC1"/>
<accession>A0A367ZRC1</accession>
<evidence type="ECO:0000313" key="2">
    <source>
        <dbReference type="Proteomes" id="UP000252355"/>
    </source>
</evidence>
<comment type="caution">
    <text evidence="1">The sequence shown here is derived from an EMBL/GenBank/DDBJ whole genome shotgun (WGS) entry which is preliminary data.</text>
</comment>
<protein>
    <submittedName>
        <fullName evidence="1">Uncharacterized protein</fullName>
    </submittedName>
</protein>
<organism evidence="1 2">
    <name type="scientific">Candidatus Ozemobacter sibiricus</name>
    <dbReference type="NCBI Taxonomy" id="2268124"/>
    <lineage>
        <taxon>Bacteria</taxon>
        <taxon>Candidatus Ozemobacteria</taxon>
        <taxon>Candidatus Ozemobacterales</taxon>
        <taxon>Candidatus Ozemobacteraceae</taxon>
        <taxon>Candidatus Ozemobacter</taxon>
    </lineage>
</organism>
<dbReference type="Proteomes" id="UP000252355">
    <property type="component" value="Unassembled WGS sequence"/>
</dbReference>